<dbReference type="CDD" id="cd00130">
    <property type="entry name" value="PAS"/>
    <property type="match status" value="1"/>
</dbReference>
<proteinExistence type="predicted"/>
<dbReference type="Pfam" id="PF02518">
    <property type="entry name" value="HATPase_c"/>
    <property type="match status" value="1"/>
</dbReference>
<dbReference type="Pfam" id="PF13426">
    <property type="entry name" value="PAS_9"/>
    <property type="match status" value="1"/>
</dbReference>
<dbReference type="InterPro" id="IPR011006">
    <property type="entry name" value="CheY-like_superfamily"/>
</dbReference>
<keyword evidence="5" id="KW-0547">Nucleotide-binding</keyword>
<comment type="caution">
    <text evidence="12">The sequence shown here is derived from an EMBL/GenBank/DDBJ whole genome shotgun (WGS) entry which is preliminary data.</text>
</comment>
<dbReference type="InterPro" id="IPR001789">
    <property type="entry name" value="Sig_transdc_resp-reg_receiver"/>
</dbReference>
<evidence type="ECO:0000256" key="6">
    <source>
        <dbReference type="ARBA" id="ARBA00022777"/>
    </source>
</evidence>
<feature type="modified residue" description="4-aspartylphosphate" evidence="8">
    <location>
        <position position="68"/>
    </location>
</feature>
<keyword evidence="4" id="KW-0808">Transferase</keyword>
<feature type="domain" description="PAS" evidence="11">
    <location>
        <begin position="153"/>
        <end position="196"/>
    </location>
</feature>
<sequence>MNTKMISTLIKAKQVLVIEDNPADSRLIGLYLEEAGGHSLRTHYADTASEGLAILRSRRGEIECIVLDLSLPDSFGLDGFDAIRLEFSRIPIVICSGSEDERLASEALKAGAQDYLIKGKFDSHLLNRSILYAIERNDLLSKLNEQASIIRESEERYRLLFENNPLAVWVYDYETLEVIDANQEVERLYGYSWEEIQRLAISDVRLVSDAKKAMSEHVALKTGKNPPVNTVHKRRNGEIILVEVTSYRFKLRGREIVLAIVVDITKWKQAEESLRESLRDKEILLQEIHHRVKNNLQIMASLLNLQANYAKNKEVIRELKDTESRIYSMSLVHNELYNSKNLADVKLRSYIDKLLDNLWNVYGVGAEIDRQIDVGELSLEVDTAIPLGMILNEIATNSLKYAFPNRTFGKFFVAAVQNEKTIRMEIGDNGRGIPNLDEIEKKETLGLQLVRILSKQLKGTLSVTTDSNGTLFVVIFPTS</sequence>
<dbReference type="InterPro" id="IPR035965">
    <property type="entry name" value="PAS-like_dom_sf"/>
</dbReference>
<evidence type="ECO:0000256" key="1">
    <source>
        <dbReference type="ARBA" id="ARBA00000085"/>
    </source>
</evidence>
<dbReference type="SUPFAM" id="SSF55785">
    <property type="entry name" value="PYP-like sensor domain (PAS domain)"/>
    <property type="match status" value="1"/>
</dbReference>
<organism evidence="12 13">
    <name type="scientific">Leptospira fainei serovar Hurstbridge str. BUT 6</name>
    <dbReference type="NCBI Taxonomy" id="1193011"/>
    <lineage>
        <taxon>Bacteria</taxon>
        <taxon>Pseudomonadati</taxon>
        <taxon>Spirochaetota</taxon>
        <taxon>Spirochaetia</taxon>
        <taxon>Leptospirales</taxon>
        <taxon>Leptospiraceae</taxon>
        <taxon>Leptospira</taxon>
    </lineage>
</organism>
<evidence type="ECO:0000256" key="8">
    <source>
        <dbReference type="PROSITE-ProRule" id="PRU00169"/>
    </source>
</evidence>
<reference evidence="12" key="1">
    <citation type="submission" date="2013-04" db="EMBL/GenBank/DDBJ databases">
        <authorList>
            <person name="Harkins D.M."/>
            <person name="Durkin A.S."/>
            <person name="Selengut J.D."/>
            <person name="Sanka R."/>
            <person name="DePew J."/>
            <person name="Purushe J."/>
            <person name="Ahmed A."/>
            <person name="van der Linden H."/>
            <person name="Goris M.G.A."/>
            <person name="Hartskeerl R.A."/>
            <person name="Vinetz J.M."/>
            <person name="Sutton G.G."/>
            <person name="Nelson W.C."/>
            <person name="Fouts D.E."/>
        </authorList>
    </citation>
    <scope>NUCLEOTIDE SEQUENCE [LARGE SCALE GENOMIC DNA]</scope>
    <source>
        <strain evidence="12">BUT 6</strain>
    </source>
</reference>
<dbReference type="EMBL" id="AKWZ02000003">
    <property type="protein sequence ID" value="EPG75267.1"/>
    <property type="molecule type" value="Genomic_DNA"/>
</dbReference>
<evidence type="ECO:0000256" key="5">
    <source>
        <dbReference type="ARBA" id="ARBA00022741"/>
    </source>
</evidence>
<evidence type="ECO:0000256" key="3">
    <source>
        <dbReference type="ARBA" id="ARBA00022553"/>
    </source>
</evidence>
<dbReference type="NCBIfam" id="TIGR00229">
    <property type="entry name" value="sensory_box"/>
    <property type="match status" value="1"/>
</dbReference>
<protein>
    <recommendedName>
        <fullName evidence="2">histidine kinase</fullName>
        <ecNumber evidence="2">2.7.13.3</ecNumber>
    </recommendedName>
</protein>
<dbReference type="PROSITE" id="PS50110">
    <property type="entry name" value="RESPONSE_REGULATORY"/>
    <property type="match status" value="1"/>
</dbReference>
<dbReference type="Gene3D" id="3.40.50.2300">
    <property type="match status" value="1"/>
</dbReference>
<dbReference type="SUPFAM" id="SSF52172">
    <property type="entry name" value="CheY-like"/>
    <property type="match status" value="1"/>
</dbReference>
<dbReference type="OrthoDB" id="9767435at2"/>
<dbReference type="SMART" id="SM00091">
    <property type="entry name" value="PAS"/>
    <property type="match status" value="1"/>
</dbReference>
<keyword evidence="3 8" id="KW-0597">Phosphoprotein</keyword>
<evidence type="ECO:0000259" key="11">
    <source>
        <dbReference type="PROSITE" id="PS50112"/>
    </source>
</evidence>
<dbReference type="PANTHER" id="PTHR41523">
    <property type="entry name" value="TWO-COMPONENT SYSTEM SENSOR PROTEIN"/>
    <property type="match status" value="1"/>
</dbReference>
<dbReference type="InterPro" id="IPR036890">
    <property type="entry name" value="HATPase_C_sf"/>
</dbReference>
<evidence type="ECO:0000256" key="7">
    <source>
        <dbReference type="ARBA" id="ARBA00022840"/>
    </source>
</evidence>
<dbReference type="PROSITE" id="PS50109">
    <property type="entry name" value="HIS_KIN"/>
    <property type="match status" value="1"/>
</dbReference>
<evidence type="ECO:0000313" key="12">
    <source>
        <dbReference type="EMBL" id="EPG75267.1"/>
    </source>
</evidence>
<evidence type="ECO:0000256" key="2">
    <source>
        <dbReference type="ARBA" id="ARBA00012438"/>
    </source>
</evidence>
<dbReference type="GO" id="GO:0000160">
    <property type="term" value="P:phosphorelay signal transduction system"/>
    <property type="evidence" value="ECO:0007669"/>
    <property type="project" value="InterPro"/>
</dbReference>
<evidence type="ECO:0000259" key="10">
    <source>
        <dbReference type="PROSITE" id="PS50110"/>
    </source>
</evidence>
<dbReference type="InterPro" id="IPR003594">
    <property type="entry name" value="HATPase_dom"/>
</dbReference>
<dbReference type="SMART" id="SM00387">
    <property type="entry name" value="HATPase_c"/>
    <property type="match status" value="1"/>
</dbReference>
<dbReference type="Gene3D" id="3.30.565.10">
    <property type="entry name" value="Histidine kinase-like ATPase, C-terminal domain"/>
    <property type="match status" value="1"/>
</dbReference>
<dbReference type="PANTHER" id="PTHR41523:SF8">
    <property type="entry name" value="ETHYLENE RESPONSE SENSOR PROTEIN"/>
    <property type="match status" value="1"/>
</dbReference>
<keyword evidence="7" id="KW-0067">ATP-binding</keyword>
<dbReference type="STRING" id="1193011.LEP1GSC058_2089"/>
<dbReference type="GO" id="GO:0005524">
    <property type="term" value="F:ATP binding"/>
    <property type="evidence" value="ECO:0007669"/>
    <property type="project" value="UniProtKB-KW"/>
</dbReference>
<name>S3W4S4_9LEPT</name>
<dbReference type="InterPro" id="IPR011495">
    <property type="entry name" value="Sig_transdc_His_kin_sub2_dim/P"/>
</dbReference>
<dbReference type="InterPro" id="IPR000014">
    <property type="entry name" value="PAS"/>
</dbReference>
<dbReference type="Pfam" id="PF00072">
    <property type="entry name" value="Response_reg"/>
    <property type="match status" value="1"/>
</dbReference>
<feature type="domain" description="Histidine kinase" evidence="9">
    <location>
        <begin position="287"/>
        <end position="479"/>
    </location>
</feature>
<dbReference type="SMART" id="SM00448">
    <property type="entry name" value="REC"/>
    <property type="match status" value="1"/>
</dbReference>
<gene>
    <name evidence="12" type="ORF">LEP1GSC058_2089</name>
</gene>
<dbReference type="SUPFAM" id="SSF55874">
    <property type="entry name" value="ATPase domain of HSP90 chaperone/DNA topoisomerase II/histidine kinase"/>
    <property type="match status" value="1"/>
</dbReference>
<evidence type="ECO:0000256" key="4">
    <source>
        <dbReference type="ARBA" id="ARBA00022679"/>
    </source>
</evidence>
<evidence type="ECO:0000259" key="9">
    <source>
        <dbReference type="PROSITE" id="PS50109"/>
    </source>
</evidence>
<evidence type="ECO:0000313" key="13">
    <source>
        <dbReference type="Proteomes" id="UP000014540"/>
    </source>
</evidence>
<accession>S3W4S4</accession>
<dbReference type="AlphaFoldDB" id="S3W4S4"/>
<dbReference type="Proteomes" id="UP000014540">
    <property type="component" value="Unassembled WGS sequence"/>
</dbReference>
<dbReference type="GO" id="GO:0004673">
    <property type="term" value="F:protein histidine kinase activity"/>
    <property type="evidence" value="ECO:0007669"/>
    <property type="project" value="UniProtKB-EC"/>
</dbReference>
<comment type="catalytic activity">
    <reaction evidence="1">
        <text>ATP + protein L-histidine = ADP + protein N-phospho-L-histidine.</text>
        <dbReference type="EC" id="2.7.13.3"/>
    </reaction>
</comment>
<dbReference type="InterPro" id="IPR005467">
    <property type="entry name" value="His_kinase_dom"/>
</dbReference>
<dbReference type="EC" id="2.7.13.3" evidence="2"/>
<feature type="domain" description="Response regulatory" evidence="10">
    <location>
        <begin position="14"/>
        <end position="133"/>
    </location>
</feature>
<dbReference type="PROSITE" id="PS50112">
    <property type="entry name" value="PAS"/>
    <property type="match status" value="1"/>
</dbReference>
<dbReference type="Pfam" id="PF07568">
    <property type="entry name" value="HisKA_2"/>
    <property type="match status" value="1"/>
</dbReference>
<dbReference type="Gene3D" id="3.30.450.20">
    <property type="entry name" value="PAS domain"/>
    <property type="match status" value="1"/>
</dbReference>
<keyword evidence="13" id="KW-1185">Reference proteome</keyword>
<keyword evidence="6" id="KW-0418">Kinase</keyword>